<feature type="domain" description="F-box" evidence="1">
    <location>
        <begin position="12"/>
        <end position="58"/>
    </location>
</feature>
<sequence length="234" mass="26564">MSRAEKKQSPPPSLITSLPEDVVVDILARVPRSDYPRVSLVSKRFRLLVSSPEIYARRSSLGCTEHCLYVVLYNWASHVDRLYTLRQKEKDKGLVLIPGLPDMPRDGSFVAVGSRIYMFCGKMTSSAFFIDCTSHTVQHLPKMLVPMSALLADVIGGRIYVFGYFGTDQKSHAMVVFDTETLLWEDGMTNVMEICDGCLVMMAGKMYMRDFDNSFAYDPMERKWETDELLSSKL</sequence>
<dbReference type="SUPFAM" id="SSF117281">
    <property type="entry name" value="Kelch motif"/>
    <property type="match status" value="1"/>
</dbReference>
<dbReference type="InterPro" id="IPR057499">
    <property type="entry name" value="Kelch_FKB95"/>
</dbReference>
<name>A0ABQ7ANU3_BRACR</name>
<dbReference type="Pfam" id="PF00646">
    <property type="entry name" value="F-box"/>
    <property type="match status" value="1"/>
</dbReference>
<dbReference type="InterPro" id="IPR050354">
    <property type="entry name" value="F-box/kelch-repeat_ARATH"/>
</dbReference>
<dbReference type="Gene3D" id="2.120.10.80">
    <property type="entry name" value="Kelch-type beta propeller"/>
    <property type="match status" value="1"/>
</dbReference>
<gene>
    <name evidence="2" type="ORF">DY000_02063010</name>
</gene>
<dbReference type="Gene3D" id="1.20.1280.50">
    <property type="match status" value="1"/>
</dbReference>
<dbReference type="PANTHER" id="PTHR24414">
    <property type="entry name" value="F-BOX/KELCH-REPEAT PROTEIN SKIP4"/>
    <property type="match status" value="1"/>
</dbReference>
<evidence type="ECO:0000313" key="2">
    <source>
        <dbReference type="EMBL" id="KAF3515723.1"/>
    </source>
</evidence>
<reference evidence="2 3" key="1">
    <citation type="journal article" date="2020" name="BMC Genomics">
        <title>Intraspecific diversification of the crop wild relative Brassica cretica Lam. using demographic model selection.</title>
        <authorList>
            <person name="Kioukis A."/>
            <person name="Michalopoulou V.A."/>
            <person name="Briers L."/>
            <person name="Pirintsos S."/>
            <person name="Studholme D.J."/>
            <person name="Pavlidis P."/>
            <person name="Sarris P.F."/>
        </authorList>
    </citation>
    <scope>NUCLEOTIDE SEQUENCE [LARGE SCALE GENOMIC DNA]</scope>
    <source>
        <strain evidence="3">cv. PFS-1207/04</strain>
    </source>
</reference>
<evidence type="ECO:0000259" key="1">
    <source>
        <dbReference type="PROSITE" id="PS50181"/>
    </source>
</evidence>
<dbReference type="Pfam" id="PF25210">
    <property type="entry name" value="Kelch_FKB95"/>
    <property type="match status" value="1"/>
</dbReference>
<dbReference type="InterPro" id="IPR001810">
    <property type="entry name" value="F-box_dom"/>
</dbReference>
<dbReference type="InterPro" id="IPR015915">
    <property type="entry name" value="Kelch-typ_b-propeller"/>
</dbReference>
<dbReference type="CDD" id="cd22152">
    <property type="entry name" value="F-box_AtAFR-like"/>
    <property type="match status" value="1"/>
</dbReference>
<keyword evidence="3" id="KW-1185">Reference proteome</keyword>
<dbReference type="SUPFAM" id="SSF81383">
    <property type="entry name" value="F-box domain"/>
    <property type="match status" value="1"/>
</dbReference>
<dbReference type="InterPro" id="IPR036047">
    <property type="entry name" value="F-box-like_dom_sf"/>
</dbReference>
<dbReference type="PANTHER" id="PTHR24414:SF184">
    <property type="entry name" value="GALACTOSE OXIDASE_KELCH REPEAT SUPERFAMILY PROTEIN"/>
    <property type="match status" value="1"/>
</dbReference>
<dbReference type="SMART" id="SM00256">
    <property type="entry name" value="FBOX"/>
    <property type="match status" value="1"/>
</dbReference>
<dbReference type="EMBL" id="QGKV02001556">
    <property type="protein sequence ID" value="KAF3515723.1"/>
    <property type="molecule type" value="Genomic_DNA"/>
</dbReference>
<comment type="caution">
    <text evidence="2">The sequence shown here is derived from an EMBL/GenBank/DDBJ whole genome shotgun (WGS) entry which is preliminary data.</text>
</comment>
<accession>A0ABQ7ANU3</accession>
<dbReference type="Proteomes" id="UP000266723">
    <property type="component" value="Unassembled WGS sequence"/>
</dbReference>
<proteinExistence type="predicted"/>
<protein>
    <recommendedName>
        <fullName evidence="1">F-box domain-containing protein</fullName>
    </recommendedName>
</protein>
<organism evidence="2 3">
    <name type="scientific">Brassica cretica</name>
    <name type="common">Mustard</name>
    <dbReference type="NCBI Taxonomy" id="69181"/>
    <lineage>
        <taxon>Eukaryota</taxon>
        <taxon>Viridiplantae</taxon>
        <taxon>Streptophyta</taxon>
        <taxon>Embryophyta</taxon>
        <taxon>Tracheophyta</taxon>
        <taxon>Spermatophyta</taxon>
        <taxon>Magnoliopsida</taxon>
        <taxon>eudicotyledons</taxon>
        <taxon>Gunneridae</taxon>
        <taxon>Pentapetalae</taxon>
        <taxon>rosids</taxon>
        <taxon>malvids</taxon>
        <taxon>Brassicales</taxon>
        <taxon>Brassicaceae</taxon>
        <taxon>Brassiceae</taxon>
        <taxon>Brassica</taxon>
    </lineage>
</organism>
<evidence type="ECO:0000313" key="3">
    <source>
        <dbReference type="Proteomes" id="UP000266723"/>
    </source>
</evidence>
<dbReference type="PROSITE" id="PS50181">
    <property type="entry name" value="FBOX"/>
    <property type="match status" value="1"/>
</dbReference>